<evidence type="ECO:0000313" key="3">
    <source>
        <dbReference type="Proteomes" id="UP000076489"/>
    </source>
</evidence>
<sequence length="364" mass="40966">MFEFAWPWIFALLPLPWLMRVLLPVADSGEPALKVSFLSDLEGLARRRARANLPAWRQQAPFILLWLLLLIAAARPQWLGEPLPIAASGRDLLVAVDVSGSMDFPDMQWQDEDVSRLTLVKHLLGDFLESRDGDRVGLILFGSQAYLQAPLTFDRHTVRVWLDEARIGIAGKNTAIGDAIGLGLKRLRQRPAQSRVLILVTDGANNGGEIDPLTAARLAANEGVKIYPIGIGADPEQSGTLGFLGLNPSLDLDEPALKAIAQATGGQYFRAHDSEELQAIKRTLDQLEPVTQQPTQARPAQALYHWPLAMALLLSMLLVIRERWPDNPLQRLFTKKLFNKERFLQTQLPDWRQRLKRLRLRRRR</sequence>
<name>A0A162AZY8_PSEFL</name>
<dbReference type="Gene3D" id="3.40.50.410">
    <property type="entry name" value="von Willebrand factor, type A domain"/>
    <property type="match status" value="1"/>
</dbReference>
<dbReference type="PANTHER" id="PTHR22550:SF18">
    <property type="entry name" value="VWFA DOMAIN-CONTAINING PROTEIN"/>
    <property type="match status" value="1"/>
</dbReference>
<dbReference type="PROSITE" id="PS50234">
    <property type="entry name" value="VWFA"/>
    <property type="match status" value="1"/>
</dbReference>
<dbReference type="RefSeq" id="WP_063343497.1">
    <property type="nucleotide sequence ID" value="NZ_LUKJ01000003.1"/>
</dbReference>
<dbReference type="InterPro" id="IPR002035">
    <property type="entry name" value="VWF_A"/>
</dbReference>
<dbReference type="Proteomes" id="UP000076489">
    <property type="component" value="Unassembled WGS sequence"/>
</dbReference>
<reference evidence="3" key="1">
    <citation type="submission" date="2016-03" db="EMBL/GenBank/DDBJ databases">
        <authorList>
            <person name="Ray J."/>
            <person name="Price M."/>
            <person name="Deutschbauer A."/>
        </authorList>
    </citation>
    <scope>NUCLEOTIDE SEQUENCE [LARGE SCALE GENOMIC DNA]</scope>
    <source>
        <strain evidence="3">FW300-N1B4</strain>
    </source>
</reference>
<dbReference type="InterPro" id="IPR036465">
    <property type="entry name" value="vWFA_dom_sf"/>
</dbReference>
<dbReference type="SUPFAM" id="SSF53300">
    <property type="entry name" value="vWA-like"/>
    <property type="match status" value="1"/>
</dbReference>
<organism evidence="2 3">
    <name type="scientific">Pseudomonas fluorescens</name>
    <dbReference type="NCBI Taxonomy" id="294"/>
    <lineage>
        <taxon>Bacteria</taxon>
        <taxon>Pseudomonadati</taxon>
        <taxon>Pseudomonadota</taxon>
        <taxon>Gammaproteobacteria</taxon>
        <taxon>Pseudomonadales</taxon>
        <taxon>Pseudomonadaceae</taxon>
        <taxon>Pseudomonas</taxon>
    </lineage>
</organism>
<proteinExistence type="predicted"/>
<accession>A0A162AZY8</accession>
<evidence type="ECO:0000259" key="1">
    <source>
        <dbReference type="PROSITE" id="PS50234"/>
    </source>
</evidence>
<dbReference type="OrthoDB" id="6206554at2"/>
<gene>
    <name evidence="2" type="ORF">A1D17_27750</name>
</gene>
<dbReference type="SMART" id="SM00327">
    <property type="entry name" value="VWA"/>
    <property type="match status" value="1"/>
</dbReference>
<dbReference type="Pfam" id="PF00092">
    <property type="entry name" value="VWA"/>
    <property type="match status" value="1"/>
</dbReference>
<dbReference type="CDD" id="cd01467">
    <property type="entry name" value="vWA_BatA_type"/>
    <property type="match status" value="1"/>
</dbReference>
<dbReference type="AlphaFoldDB" id="A0A162AZY8"/>
<dbReference type="InterPro" id="IPR050768">
    <property type="entry name" value="UPF0353/GerABKA_families"/>
</dbReference>
<protein>
    <submittedName>
        <fullName evidence="2">BatB protein</fullName>
    </submittedName>
</protein>
<reference evidence="2 3" key="2">
    <citation type="journal article" date="2018" name="Nature">
        <title>Mutant phenotypes for thousands of bacterial genes of unknown function.</title>
        <authorList>
            <person name="Price M.N."/>
            <person name="Wetmore K.M."/>
            <person name="Waters R.J."/>
            <person name="Callaghan M."/>
            <person name="Ray J."/>
            <person name="Liu H."/>
            <person name="Kuehl J.V."/>
            <person name="Melnyk R.A."/>
            <person name="Lamson J.S."/>
            <person name="Suh Y."/>
            <person name="Carlson H.K."/>
            <person name="Esquivel Z."/>
            <person name="Sadeeshkumar H."/>
            <person name="Chakraborty R."/>
            <person name="Zane G.M."/>
            <person name="Rubin B.E."/>
            <person name="Wall J.D."/>
            <person name="Visel A."/>
            <person name="Bristow J."/>
            <person name="Blow M.J."/>
            <person name="Arkin A.P."/>
            <person name="Deutschbauer A.M."/>
        </authorList>
    </citation>
    <scope>NUCLEOTIDE SEQUENCE [LARGE SCALE GENOMIC DNA]</scope>
    <source>
        <strain evidence="2 3">FW300-N1B4</strain>
    </source>
</reference>
<comment type="caution">
    <text evidence="2">The sequence shown here is derived from an EMBL/GenBank/DDBJ whole genome shotgun (WGS) entry which is preliminary data.</text>
</comment>
<feature type="domain" description="VWFA" evidence="1">
    <location>
        <begin position="91"/>
        <end position="287"/>
    </location>
</feature>
<dbReference type="EMBL" id="LUKJ01000003">
    <property type="protein sequence ID" value="KZN19756.1"/>
    <property type="molecule type" value="Genomic_DNA"/>
</dbReference>
<dbReference type="InterPro" id="IPR033881">
    <property type="entry name" value="vWA_BatA_type"/>
</dbReference>
<evidence type="ECO:0000313" key="2">
    <source>
        <dbReference type="EMBL" id="KZN19756.1"/>
    </source>
</evidence>
<dbReference type="PANTHER" id="PTHR22550">
    <property type="entry name" value="SPORE GERMINATION PROTEIN"/>
    <property type="match status" value="1"/>
</dbReference>